<evidence type="ECO:0000313" key="2">
    <source>
        <dbReference type="Proteomes" id="UP000663942"/>
    </source>
</evidence>
<evidence type="ECO:0000313" key="1">
    <source>
        <dbReference type="EMBL" id="QTC86415.1"/>
    </source>
</evidence>
<proteinExistence type="predicted"/>
<dbReference type="EMBL" id="CP062006">
    <property type="protein sequence ID" value="QTC86415.1"/>
    <property type="molecule type" value="Genomic_DNA"/>
</dbReference>
<keyword evidence="2" id="KW-1185">Reference proteome</keyword>
<dbReference type="Proteomes" id="UP000663942">
    <property type="component" value="Chromosome"/>
</dbReference>
<sequence length="83" mass="9222">MISYFCIVNMPGVPAREIRVLEASDDTSAINALETVMAEWIGFSTICLYHGERLIRVRSNPDLGFPIEPLIPADTQEERKAAA</sequence>
<accession>A0ABX7SJ84</accession>
<protein>
    <submittedName>
        <fullName evidence="1">Uncharacterized protein</fullName>
    </submittedName>
</protein>
<name>A0ABX7SJ84_9CAUL</name>
<gene>
    <name evidence="1" type="ORF">IFE19_09550</name>
</gene>
<reference evidence="1 2" key="1">
    <citation type="submission" date="2020-09" db="EMBL/GenBank/DDBJ databases">
        <title>Brevundimonas sp. LVF1 isolated from an oligotrophic pond in Goettingen, Germany.</title>
        <authorList>
            <person name="Friedrich I."/>
            <person name="Klassen A."/>
            <person name="Neubauer H."/>
            <person name="Schneider D."/>
            <person name="Hertel R."/>
            <person name="Daniel R."/>
        </authorList>
    </citation>
    <scope>NUCLEOTIDE SEQUENCE [LARGE SCALE GENOMIC DNA]</scope>
    <source>
        <strain evidence="1 2">LVF1</strain>
    </source>
</reference>
<organism evidence="1 2">
    <name type="scientific">Brevundimonas pondensis</name>
    <dbReference type="NCBI Taxonomy" id="2774189"/>
    <lineage>
        <taxon>Bacteria</taxon>
        <taxon>Pseudomonadati</taxon>
        <taxon>Pseudomonadota</taxon>
        <taxon>Alphaproteobacteria</taxon>
        <taxon>Caulobacterales</taxon>
        <taxon>Caulobacteraceae</taxon>
        <taxon>Brevundimonas</taxon>
    </lineage>
</organism>